<dbReference type="GO" id="GO:0016829">
    <property type="term" value="F:lyase activity"/>
    <property type="evidence" value="ECO:0007669"/>
    <property type="project" value="InterPro"/>
</dbReference>
<dbReference type="PANTHER" id="PTHR16943:SF8">
    <property type="entry name" value="2-METHYLCITRATE DEHYDRATASE"/>
    <property type="match status" value="1"/>
</dbReference>
<dbReference type="InterPro" id="IPR045337">
    <property type="entry name" value="MmgE_PrpD_C"/>
</dbReference>
<dbReference type="InterPro" id="IPR042183">
    <property type="entry name" value="MmgE/PrpD_sf_1"/>
</dbReference>
<dbReference type="SUPFAM" id="SSF103378">
    <property type="entry name" value="2-methylcitrate dehydratase PrpD"/>
    <property type="match status" value="1"/>
</dbReference>
<accession>A0A2U1JRJ7</accession>
<dbReference type="AlphaFoldDB" id="A0A2U1JRJ7"/>
<comment type="caution">
    <text evidence="4">The sequence shown here is derived from an EMBL/GenBank/DDBJ whole genome shotgun (WGS) entry which is preliminary data.</text>
</comment>
<evidence type="ECO:0000256" key="1">
    <source>
        <dbReference type="ARBA" id="ARBA00006174"/>
    </source>
</evidence>
<protein>
    <recommendedName>
        <fullName evidence="6">MmgE/PrpD family protein</fullName>
    </recommendedName>
</protein>
<sequence>MGFTEGLINYAMDVNQKPLNDQIIEQFEKSFLDYLAVVYTGSKTKTGKRVFNYFNKLGGSDSQALGFDKKLTHVNAAFVNGTSAHSLDFDDGFTKGSVHINSVIFPAVMACVEKYEKTGEDLIRAVLVGYEVAIKIASTIHPYSREKGFHNTPVAGVFGAAAAVTVLLGGKHQEMTSAFGNALSFAGGTFAFLGSGSEVKRIHPGIAARDGIIAAELALEGLQGPANIFERKDGLFDVFSETPIQDFSKDLELFNIYIKPYPACRHLHVVIEALKEFKKNHRNFDIKEIKKMRIGVHKVASYHNHKVINTLIDAQMSIPYAAAVSLIDDDVIIKSFDVDREDRENINHLMNLIDVTEDSDCELLYPKTRKTNIKITMENGEEHEFSYDKKVGEPPNPMTMKDVIKKFSTNCKDIIGEKEMENWIQKVLSIKGNLLKKIF</sequence>
<dbReference type="OrthoDB" id="9791416at2"/>
<dbReference type="Proteomes" id="UP000245998">
    <property type="component" value="Unassembled WGS sequence"/>
</dbReference>
<dbReference type="InterPro" id="IPR036148">
    <property type="entry name" value="MmgE/PrpD_sf"/>
</dbReference>
<dbReference type="EMBL" id="QCZG01000047">
    <property type="protein sequence ID" value="PWA07791.1"/>
    <property type="molecule type" value="Genomic_DNA"/>
</dbReference>
<feature type="domain" description="MmgE/PrpD N-terminal" evidence="2">
    <location>
        <begin position="7"/>
        <end position="242"/>
    </location>
</feature>
<evidence type="ECO:0000313" key="4">
    <source>
        <dbReference type="EMBL" id="PWA07791.1"/>
    </source>
</evidence>
<dbReference type="Pfam" id="PF03972">
    <property type="entry name" value="MmgE_PrpD_N"/>
    <property type="match status" value="1"/>
</dbReference>
<keyword evidence="5" id="KW-1185">Reference proteome</keyword>
<comment type="similarity">
    <text evidence="1">Belongs to the PrpD family.</text>
</comment>
<dbReference type="InterPro" id="IPR005656">
    <property type="entry name" value="MmgE_PrpD"/>
</dbReference>
<dbReference type="RefSeq" id="WP_116555946.1">
    <property type="nucleotide sequence ID" value="NZ_QCZG01000047.1"/>
</dbReference>
<organism evidence="4 5">
    <name type="scientific">Pueribacillus theae</name>
    <dbReference type="NCBI Taxonomy" id="2171751"/>
    <lineage>
        <taxon>Bacteria</taxon>
        <taxon>Bacillati</taxon>
        <taxon>Bacillota</taxon>
        <taxon>Bacilli</taxon>
        <taxon>Bacillales</taxon>
        <taxon>Bacillaceae</taxon>
        <taxon>Pueribacillus</taxon>
    </lineage>
</organism>
<dbReference type="Gene3D" id="1.10.4100.10">
    <property type="entry name" value="2-methylcitrate dehydratase PrpD"/>
    <property type="match status" value="1"/>
</dbReference>
<dbReference type="InterPro" id="IPR045336">
    <property type="entry name" value="MmgE_PrpD_N"/>
</dbReference>
<name>A0A2U1JRJ7_9BACI</name>
<reference evidence="4 5" key="1">
    <citation type="submission" date="2018-04" db="EMBL/GenBank/DDBJ databases">
        <title>Camelliibacillus theae gen. nov., sp. nov., isolated from Pu'er tea.</title>
        <authorList>
            <person name="Niu L."/>
        </authorList>
    </citation>
    <scope>NUCLEOTIDE SEQUENCE [LARGE SCALE GENOMIC DNA]</scope>
    <source>
        <strain evidence="4 5">T8</strain>
    </source>
</reference>
<evidence type="ECO:0000313" key="5">
    <source>
        <dbReference type="Proteomes" id="UP000245998"/>
    </source>
</evidence>
<feature type="domain" description="MmgE/PrpD C-terminal" evidence="3">
    <location>
        <begin position="261"/>
        <end position="427"/>
    </location>
</feature>
<evidence type="ECO:0008006" key="6">
    <source>
        <dbReference type="Google" id="ProtNLM"/>
    </source>
</evidence>
<dbReference type="Pfam" id="PF19305">
    <property type="entry name" value="MmgE_PrpD_C"/>
    <property type="match status" value="1"/>
</dbReference>
<gene>
    <name evidence="4" type="ORF">DCC39_16190</name>
</gene>
<dbReference type="Gene3D" id="3.30.1330.120">
    <property type="entry name" value="2-methylcitrate dehydratase PrpD"/>
    <property type="match status" value="1"/>
</dbReference>
<dbReference type="InterPro" id="IPR042188">
    <property type="entry name" value="MmgE/PrpD_sf_2"/>
</dbReference>
<evidence type="ECO:0000259" key="2">
    <source>
        <dbReference type="Pfam" id="PF03972"/>
    </source>
</evidence>
<dbReference type="PANTHER" id="PTHR16943">
    <property type="entry name" value="2-METHYLCITRATE DEHYDRATASE-RELATED"/>
    <property type="match status" value="1"/>
</dbReference>
<proteinExistence type="inferred from homology"/>
<evidence type="ECO:0000259" key="3">
    <source>
        <dbReference type="Pfam" id="PF19305"/>
    </source>
</evidence>